<dbReference type="InterPro" id="IPR043137">
    <property type="entry name" value="GGT_ssub_C"/>
</dbReference>
<gene>
    <name evidence="6" type="ORF">C8N24_1179</name>
</gene>
<evidence type="ECO:0000313" key="6">
    <source>
        <dbReference type="EMBL" id="RKQ91357.1"/>
    </source>
</evidence>
<dbReference type="SUPFAM" id="SSF56235">
    <property type="entry name" value="N-terminal nucleophile aminohydrolases (Ntn hydrolases)"/>
    <property type="match status" value="1"/>
</dbReference>
<keyword evidence="3" id="KW-0378">Hydrolase</keyword>
<feature type="region of interest" description="Disordered" evidence="5">
    <location>
        <begin position="469"/>
        <end position="488"/>
    </location>
</feature>
<comment type="similarity">
    <text evidence="1">Belongs to the gamma-glutamyltransferase family.</text>
</comment>
<evidence type="ECO:0000256" key="4">
    <source>
        <dbReference type="ARBA" id="ARBA00023145"/>
    </source>
</evidence>
<dbReference type="PANTHER" id="PTHR43199">
    <property type="entry name" value="GLUTATHIONE HYDROLASE"/>
    <property type="match status" value="1"/>
</dbReference>
<dbReference type="EMBL" id="RBIL01000001">
    <property type="protein sequence ID" value="RKQ91357.1"/>
    <property type="molecule type" value="Genomic_DNA"/>
</dbReference>
<dbReference type="RefSeq" id="WP_121248898.1">
    <property type="nucleotide sequence ID" value="NZ_RBIL01000001.1"/>
</dbReference>
<evidence type="ECO:0000256" key="3">
    <source>
        <dbReference type="ARBA" id="ARBA00022801"/>
    </source>
</evidence>
<dbReference type="Gene3D" id="3.60.20.40">
    <property type="match status" value="1"/>
</dbReference>
<dbReference type="InterPro" id="IPR043138">
    <property type="entry name" value="GGT_lsub"/>
</dbReference>
<dbReference type="Pfam" id="PF01019">
    <property type="entry name" value="G_glu_transpept"/>
    <property type="match status" value="2"/>
</dbReference>
<dbReference type="PANTHER" id="PTHR43199:SF1">
    <property type="entry name" value="GLUTATHIONE HYDROLASE PROENZYME"/>
    <property type="match status" value="1"/>
</dbReference>
<proteinExistence type="inferred from homology"/>
<evidence type="ECO:0000256" key="5">
    <source>
        <dbReference type="SAM" id="MobiDB-lite"/>
    </source>
</evidence>
<evidence type="ECO:0000256" key="2">
    <source>
        <dbReference type="ARBA" id="ARBA00022679"/>
    </source>
</evidence>
<comment type="caution">
    <text evidence="6">The sequence shown here is derived from an EMBL/GenBank/DDBJ whole genome shotgun (WGS) entry which is preliminary data.</text>
</comment>
<dbReference type="GO" id="GO:0016740">
    <property type="term" value="F:transferase activity"/>
    <property type="evidence" value="ECO:0007669"/>
    <property type="project" value="UniProtKB-KW"/>
</dbReference>
<dbReference type="Proteomes" id="UP000278962">
    <property type="component" value="Unassembled WGS sequence"/>
</dbReference>
<dbReference type="OrthoDB" id="9781342at2"/>
<dbReference type="Gene3D" id="1.10.246.130">
    <property type="match status" value="1"/>
</dbReference>
<keyword evidence="2 6" id="KW-0808">Transferase</keyword>
<sequence length="488" mass="50433">MASRGVVAAGHPLTAQAGADILRAGGNAVDAALAALMMSLMAEPLLTGLGAGGYMLVAPPGREPVLLDFMVASPSHGDRSPLDAVVLDFGDAVQLFHIGASSCGVYGVPAGIAEASARFGSVPLRDLAAPAIKAAREGIVTNASQALLWQLLAPIAFATPESRARYQLDGAAPREGDVVRDLDLADAIERLASEGAAPFYTGEVGAAVSDWVLERGGTLARADLAAYATLPREPVRVRYHGREVLTNPPPSAGGLLIAYALALLERGANKPDSAALVAAMETAQAERTDAFLDHLHEPGFADTFMSSRLGSTTHVSALDADGWACSVTTTNGEGSGLVVPGTGIHVNNMMGEQDLSPAGWFTHPPGRRLPSMMAPTIVLEDGRPELVVGSAGSNRIRSAILQVIVNAIDHGMDAQPAVDAPRLHFEDGLVYAEPGIDGASLEAAGRSLAWFRERNLFFGGCQAAERHHGTGSFSGGGDPRRGGAVVAV</sequence>
<dbReference type="InterPro" id="IPR029055">
    <property type="entry name" value="Ntn_hydrolases_N"/>
</dbReference>
<evidence type="ECO:0000313" key="7">
    <source>
        <dbReference type="Proteomes" id="UP000278962"/>
    </source>
</evidence>
<dbReference type="GO" id="GO:0016787">
    <property type="term" value="F:hydrolase activity"/>
    <property type="evidence" value="ECO:0007669"/>
    <property type="project" value="UniProtKB-KW"/>
</dbReference>
<keyword evidence="4" id="KW-0865">Zymogen</keyword>
<accession>A0A660L8H4</accession>
<organism evidence="6 7">
    <name type="scientific">Solirubrobacter pauli</name>
    <dbReference type="NCBI Taxonomy" id="166793"/>
    <lineage>
        <taxon>Bacteria</taxon>
        <taxon>Bacillati</taxon>
        <taxon>Actinomycetota</taxon>
        <taxon>Thermoleophilia</taxon>
        <taxon>Solirubrobacterales</taxon>
        <taxon>Solirubrobacteraceae</taxon>
        <taxon>Solirubrobacter</taxon>
    </lineage>
</organism>
<keyword evidence="7" id="KW-1185">Reference proteome</keyword>
<name>A0A660L8H4_9ACTN</name>
<dbReference type="AlphaFoldDB" id="A0A660L8H4"/>
<evidence type="ECO:0000256" key="1">
    <source>
        <dbReference type="ARBA" id="ARBA00009381"/>
    </source>
</evidence>
<reference evidence="6 7" key="1">
    <citation type="submission" date="2018-10" db="EMBL/GenBank/DDBJ databases">
        <title>Genomic Encyclopedia of Archaeal and Bacterial Type Strains, Phase II (KMG-II): from individual species to whole genera.</title>
        <authorList>
            <person name="Goeker M."/>
        </authorList>
    </citation>
    <scope>NUCLEOTIDE SEQUENCE [LARGE SCALE GENOMIC DNA]</scope>
    <source>
        <strain evidence="6 7">DSM 14954</strain>
    </source>
</reference>
<dbReference type="PRINTS" id="PR01210">
    <property type="entry name" value="GGTRANSPTASE"/>
</dbReference>
<dbReference type="InterPro" id="IPR051792">
    <property type="entry name" value="GGT_bact"/>
</dbReference>
<protein>
    <submittedName>
        <fullName evidence="6">Gamma-glutamyltransferase</fullName>
    </submittedName>
</protein>